<name>A0A4Q5A9W6_9BIFI</name>
<dbReference type="PANTHER" id="PTHR10000">
    <property type="entry name" value="PHOSPHOSERINE PHOSPHATASE"/>
    <property type="match status" value="1"/>
</dbReference>
<dbReference type="Gene3D" id="3.40.50.1000">
    <property type="entry name" value="HAD superfamily/HAD-like"/>
    <property type="match status" value="1"/>
</dbReference>
<dbReference type="PROSITE" id="PS01229">
    <property type="entry name" value="COF_2"/>
    <property type="match status" value="1"/>
</dbReference>
<dbReference type="RefSeq" id="WP_033488730.1">
    <property type="nucleotide sequence ID" value="NZ_CP093555.1"/>
</dbReference>
<proteinExistence type="predicted"/>
<dbReference type="InterPro" id="IPR000150">
    <property type="entry name" value="Cof"/>
</dbReference>
<reference evidence="1 2" key="1">
    <citation type="submission" date="2018-12" db="EMBL/GenBank/DDBJ databases">
        <title>Unveiling genomic diversity among members of the Bifidobacterium pseudolongum species, a widely distributed gut commensal of the animal kingdom.</title>
        <authorList>
            <person name="Lugli G.A."/>
            <person name="Duranti S."/>
            <person name="Albert K."/>
            <person name="Mancabelli L."/>
            <person name="Napoli S."/>
            <person name="Viappiani A."/>
            <person name="Anzalone R."/>
            <person name="Longhi G."/>
            <person name="Milani C."/>
            <person name="Turroni F."/>
            <person name="Alessandri G."/>
            <person name="Sela D.A."/>
            <person name="Van Sinderen D."/>
            <person name="Ventura M."/>
        </authorList>
    </citation>
    <scope>NUCLEOTIDE SEQUENCE [LARGE SCALE GENOMIC DNA]</scope>
    <source>
        <strain evidence="1 2">2054B</strain>
    </source>
</reference>
<evidence type="ECO:0000313" key="2">
    <source>
        <dbReference type="Proteomes" id="UP000294221"/>
    </source>
</evidence>
<dbReference type="SUPFAM" id="SSF56784">
    <property type="entry name" value="HAD-like"/>
    <property type="match status" value="1"/>
</dbReference>
<dbReference type="AlphaFoldDB" id="A0A4Q5A9W6"/>
<accession>A0A4Q5A9W6</accession>
<dbReference type="Pfam" id="PF08282">
    <property type="entry name" value="Hydrolase_3"/>
    <property type="match status" value="1"/>
</dbReference>
<dbReference type="Gene3D" id="3.30.1240.10">
    <property type="match status" value="1"/>
</dbReference>
<organism evidence="1 2">
    <name type="scientific">Bifidobacterium pseudolongum subsp. pseudolongum</name>
    <dbReference type="NCBI Taxonomy" id="31954"/>
    <lineage>
        <taxon>Bacteria</taxon>
        <taxon>Bacillati</taxon>
        <taxon>Actinomycetota</taxon>
        <taxon>Actinomycetes</taxon>
        <taxon>Bifidobacteriales</taxon>
        <taxon>Bifidobacteriaceae</taxon>
        <taxon>Bifidobacterium</taxon>
    </lineage>
</organism>
<dbReference type="SFLD" id="SFLDG01140">
    <property type="entry name" value="C2.B:_Phosphomannomutase_and_P"/>
    <property type="match status" value="1"/>
</dbReference>
<dbReference type="SFLD" id="SFLDS00003">
    <property type="entry name" value="Haloacid_Dehalogenase"/>
    <property type="match status" value="1"/>
</dbReference>
<dbReference type="GO" id="GO:0000287">
    <property type="term" value="F:magnesium ion binding"/>
    <property type="evidence" value="ECO:0007669"/>
    <property type="project" value="TreeGrafter"/>
</dbReference>
<gene>
    <name evidence="1" type="ORF">PG2054B_1112</name>
</gene>
<dbReference type="GO" id="GO:0005829">
    <property type="term" value="C:cytosol"/>
    <property type="evidence" value="ECO:0007669"/>
    <property type="project" value="TreeGrafter"/>
</dbReference>
<dbReference type="EMBL" id="RYUN01000007">
    <property type="protein sequence ID" value="RYQ20658.1"/>
    <property type="molecule type" value="Genomic_DNA"/>
</dbReference>
<dbReference type="GO" id="GO:0016791">
    <property type="term" value="F:phosphatase activity"/>
    <property type="evidence" value="ECO:0007669"/>
    <property type="project" value="TreeGrafter"/>
</dbReference>
<dbReference type="PANTHER" id="PTHR10000:SF25">
    <property type="entry name" value="PHOSPHATASE YKRA-RELATED"/>
    <property type="match status" value="1"/>
</dbReference>
<keyword evidence="1" id="KW-0378">Hydrolase</keyword>
<dbReference type="InterPro" id="IPR023214">
    <property type="entry name" value="HAD_sf"/>
</dbReference>
<dbReference type="InterPro" id="IPR036412">
    <property type="entry name" value="HAD-like_sf"/>
</dbReference>
<protein>
    <submittedName>
        <fullName evidence="1">Hydrolase</fullName>
    </submittedName>
</protein>
<dbReference type="Proteomes" id="UP000294221">
    <property type="component" value="Unassembled WGS sequence"/>
</dbReference>
<dbReference type="NCBIfam" id="TIGR00099">
    <property type="entry name" value="Cof-subfamily"/>
    <property type="match status" value="1"/>
</dbReference>
<dbReference type="NCBIfam" id="TIGR01484">
    <property type="entry name" value="HAD-SF-IIB"/>
    <property type="match status" value="1"/>
</dbReference>
<sequence length="273" mass="29499">MTTAPDQTAPDIRAAFFDIDGTLTSFTTHTVPQSTVDALHALRAQGVKTFICTGRAPSQTPVVLDTLPVEFDGIVGVNGQYCWDATGVIGAEPMHPDDVRTILGWLDTHPDVVACFSEADDTYFNHDSAQLRAMWGSLGKTAPHIDFIDPRTRTRTNPVYQISPYIDAAAEAELVSLCHAVRGVRWHPDFVDLIPADGGKNRGMERMLCHYGLTRSQSIAFGDGGNDIDMLRYAGIGVAMGNATDETKQAADHVTGSVDDDGIAQALRHFGVI</sequence>
<comment type="caution">
    <text evidence="1">The sequence shown here is derived from an EMBL/GenBank/DDBJ whole genome shotgun (WGS) entry which is preliminary data.</text>
</comment>
<dbReference type="InterPro" id="IPR006379">
    <property type="entry name" value="HAD-SF_hydro_IIB"/>
</dbReference>
<evidence type="ECO:0000313" key="1">
    <source>
        <dbReference type="EMBL" id="RYQ20658.1"/>
    </source>
</evidence>